<name>A0A1Q9C2G4_SYMMI</name>
<proteinExistence type="predicted"/>
<keyword evidence="5" id="KW-1185">Reference proteome</keyword>
<dbReference type="PROSITE" id="PS00018">
    <property type="entry name" value="EF_HAND_1"/>
    <property type="match status" value="2"/>
</dbReference>
<dbReference type="Pfam" id="PF13499">
    <property type="entry name" value="EF-hand_7"/>
    <property type="match status" value="1"/>
</dbReference>
<gene>
    <name evidence="4" type="ORF">AK812_SmicGene42879</name>
</gene>
<sequence>DDLPPEREPTPKKSKKDSKKKKRPPHLKITEEVSKRLQSQLQSATRGVSLRKIFSKHDTDRSGTLTATELKKMIRKELRITTALVSDRDVEDLAAALDGDHTGNISIEELLSFIERGSATFFRDTSSNKETSLMEDSSVRDQEVPKSRDSTHSDDDDDTDASEKKAPAAAPRPSKSVLASTREPYNRFVYRPLTPPQGGSLITMSPLSSREHRARKASLVSRPKEPQRRGEPRKKDEETASESKGAAKTTPPVALHTGGSAYWLRGLSRARGNPMLPPQSARGAHFRGARPQGSGRGLPAVKAPKVGPPNTGTPKPSEASQKLEQADPA</sequence>
<evidence type="ECO:0000256" key="1">
    <source>
        <dbReference type="ARBA" id="ARBA00022837"/>
    </source>
</evidence>
<feature type="compositionally biased region" description="Basic and acidic residues" evidence="2">
    <location>
        <begin position="222"/>
        <end position="238"/>
    </location>
</feature>
<dbReference type="InterPro" id="IPR018247">
    <property type="entry name" value="EF_Hand_1_Ca_BS"/>
</dbReference>
<evidence type="ECO:0000256" key="2">
    <source>
        <dbReference type="SAM" id="MobiDB-lite"/>
    </source>
</evidence>
<reference evidence="4 5" key="1">
    <citation type="submission" date="2016-02" db="EMBL/GenBank/DDBJ databases">
        <title>Genome analysis of coral dinoflagellate symbionts highlights evolutionary adaptations to a symbiotic lifestyle.</title>
        <authorList>
            <person name="Aranda M."/>
            <person name="Li Y."/>
            <person name="Liew Y.J."/>
            <person name="Baumgarten S."/>
            <person name="Simakov O."/>
            <person name="Wilson M."/>
            <person name="Piel J."/>
            <person name="Ashoor H."/>
            <person name="Bougouffa S."/>
            <person name="Bajic V.B."/>
            <person name="Ryu T."/>
            <person name="Ravasi T."/>
            <person name="Bayer T."/>
            <person name="Micklem G."/>
            <person name="Kim H."/>
            <person name="Bhak J."/>
            <person name="Lajeunesse T.C."/>
            <person name="Voolstra C.R."/>
        </authorList>
    </citation>
    <scope>NUCLEOTIDE SEQUENCE [LARGE SCALE GENOMIC DNA]</scope>
    <source>
        <strain evidence="4 5">CCMP2467</strain>
    </source>
</reference>
<evidence type="ECO:0000313" key="4">
    <source>
        <dbReference type="EMBL" id="OLP77101.1"/>
    </source>
</evidence>
<dbReference type="CDD" id="cd00051">
    <property type="entry name" value="EFh"/>
    <property type="match status" value="1"/>
</dbReference>
<feature type="compositionally biased region" description="Basic residues" evidence="2">
    <location>
        <begin position="12"/>
        <end position="26"/>
    </location>
</feature>
<feature type="region of interest" description="Disordered" evidence="2">
    <location>
        <begin position="1"/>
        <end position="29"/>
    </location>
</feature>
<protein>
    <recommendedName>
        <fullName evidence="3">EF-hand domain-containing protein</fullName>
    </recommendedName>
</protein>
<evidence type="ECO:0000259" key="3">
    <source>
        <dbReference type="PROSITE" id="PS50222"/>
    </source>
</evidence>
<evidence type="ECO:0000313" key="5">
    <source>
        <dbReference type="Proteomes" id="UP000186817"/>
    </source>
</evidence>
<dbReference type="AlphaFoldDB" id="A0A1Q9C2G4"/>
<dbReference type="Proteomes" id="UP000186817">
    <property type="component" value="Unassembled WGS sequence"/>
</dbReference>
<dbReference type="SMART" id="SM00054">
    <property type="entry name" value="EFh"/>
    <property type="match status" value="2"/>
</dbReference>
<dbReference type="InterPro" id="IPR011992">
    <property type="entry name" value="EF-hand-dom_pair"/>
</dbReference>
<feature type="compositionally biased region" description="Polar residues" evidence="2">
    <location>
        <begin position="310"/>
        <end position="323"/>
    </location>
</feature>
<dbReference type="OrthoDB" id="447276at2759"/>
<dbReference type="InterPro" id="IPR002048">
    <property type="entry name" value="EF_hand_dom"/>
</dbReference>
<feature type="domain" description="EF-hand" evidence="3">
    <location>
        <begin position="85"/>
        <end position="120"/>
    </location>
</feature>
<feature type="compositionally biased region" description="Basic and acidic residues" evidence="2">
    <location>
        <begin position="137"/>
        <end position="153"/>
    </location>
</feature>
<dbReference type="EMBL" id="LSRX01001846">
    <property type="protein sequence ID" value="OLP77101.1"/>
    <property type="molecule type" value="Genomic_DNA"/>
</dbReference>
<comment type="caution">
    <text evidence="4">The sequence shown here is derived from an EMBL/GenBank/DDBJ whole genome shotgun (WGS) entry which is preliminary data.</text>
</comment>
<dbReference type="SUPFAM" id="SSF47473">
    <property type="entry name" value="EF-hand"/>
    <property type="match status" value="1"/>
</dbReference>
<feature type="region of interest" description="Disordered" evidence="2">
    <location>
        <begin position="125"/>
        <end position="329"/>
    </location>
</feature>
<dbReference type="GO" id="GO:0005509">
    <property type="term" value="F:calcium ion binding"/>
    <property type="evidence" value="ECO:0007669"/>
    <property type="project" value="InterPro"/>
</dbReference>
<feature type="compositionally biased region" description="Basic and acidic residues" evidence="2">
    <location>
        <begin position="1"/>
        <end position="11"/>
    </location>
</feature>
<feature type="non-terminal residue" evidence="4">
    <location>
        <position position="1"/>
    </location>
</feature>
<dbReference type="PROSITE" id="PS50222">
    <property type="entry name" value="EF_HAND_2"/>
    <property type="match status" value="2"/>
</dbReference>
<accession>A0A1Q9C2G4</accession>
<keyword evidence="1" id="KW-0106">Calcium</keyword>
<organism evidence="4 5">
    <name type="scientific">Symbiodinium microadriaticum</name>
    <name type="common">Dinoflagellate</name>
    <name type="synonym">Zooxanthella microadriatica</name>
    <dbReference type="NCBI Taxonomy" id="2951"/>
    <lineage>
        <taxon>Eukaryota</taxon>
        <taxon>Sar</taxon>
        <taxon>Alveolata</taxon>
        <taxon>Dinophyceae</taxon>
        <taxon>Suessiales</taxon>
        <taxon>Symbiodiniaceae</taxon>
        <taxon>Symbiodinium</taxon>
    </lineage>
</organism>
<feature type="domain" description="EF-hand" evidence="3">
    <location>
        <begin position="45"/>
        <end position="80"/>
    </location>
</feature>
<feature type="compositionally biased region" description="Polar residues" evidence="2">
    <location>
        <begin position="125"/>
        <end position="135"/>
    </location>
</feature>
<feature type="compositionally biased region" description="Low complexity" evidence="2">
    <location>
        <begin position="167"/>
        <end position="176"/>
    </location>
</feature>
<dbReference type="Gene3D" id="1.10.238.10">
    <property type="entry name" value="EF-hand"/>
    <property type="match status" value="1"/>
</dbReference>